<keyword evidence="2" id="KW-1185">Reference proteome</keyword>
<name>A0A8S0WRE5_9GAMM</name>
<proteinExistence type="predicted"/>
<dbReference type="Proteomes" id="UP000494216">
    <property type="component" value="Unassembled WGS sequence"/>
</dbReference>
<dbReference type="AlphaFoldDB" id="A0A8S0WRE5"/>
<comment type="caution">
    <text evidence="1">The sequence shown here is derived from an EMBL/GenBank/DDBJ whole genome shotgun (WGS) entry which is preliminary data.</text>
</comment>
<gene>
    <name evidence="1" type="ORF">METHB2_550020</name>
</gene>
<evidence type="ECO:0000313" key="2">
    <source>
        <dbReference type="Proteomes" id="UP000494216"/>
    </source>
</evidence>
<evidence type="ECO:0000313" key="1">
    <source>
        <dbReference type="EMBL" id="CAA9892001.1"/>
    </source>
</evidence>
<sequence>MHWLKNNQAMLDNELYKDVKALGETQIWRLNACVALFWKIQQVNKTNHPL</sequence>
<dbReference type="RefSeq" id="WP_174626804.1">
    <property type="nucleotide sequence ID" value="NZ_CADCXN010000086.1"/>
</dbReference>
<reference evidence="1 2" key="1">
    <citation type="submission" date="2020-02" db="EMBL/GenBank/DDBJ databases">
        <authorList>
            <person name="Hogendoorn C."/>
        </authorList>
    </citation>
    <scope>NUCLEOTIDE SEQUENCE [LARGE SCALE GENOMIC DNA]</scope>
    <source>
        <strain evidence="1">METHB21</strain>
    </source>
</reference>
<protein>
    <submittedName>
        <fullName evidence="1">Uncharacterized protein</fullName>
    </submittedName>
</protein>
<dbReference type="EMBL" id="CADCXN010000086">
    <property type="protein sequence ID" value="CAA9892001.1"/>
    <property type="molecule type" value="Genomic_DNA"/>
</dbReference>
<accession>A0A8S0WRE5</accession>
<organism evidence="1 2">
    <name type="scientific">Candidatus Methylobacter favarea</name>
    <dbReference type="NCBI Taxonomy" id="2707345"/>
    <lineage>
        <taxon>Bacteria</taxon>
        <taxon>Pseudomonadati</taxon>
        <taxon>Pseudomonadota</taxon>
        <taxon>Gammaproteobacteria</taxon>
        <taxon>Methylococcales</taxon>
        <taxon>Methylococcaceae</taxon>
        <taxon>Methylobacter</taxon>
    </lineage>
</organism>